<dbReference type="CDD" id="cd00161">
    <property type="entry name" value="beta-trefoil_Ricin-like"/>
    <property type="match status" value="1"/>
</dbReference>
<protein>
    <recommendedName>
        <fullName evidence="4">Ricin B lectin domain-containing protein</fullName>
    </recommendedName>
</protein>
<comment type="caution">
    <text evidence="2">The sequence shown here is derived from an EMBL/GenBank/DDBJ whole genome shotgun (WGS) entry which is preliminary data.</text>
</comment>
<dbReference type="PROSITE" id="PS50231">
    <property type="entry name" value="RICIN_B_LECTIN"/>
    <property type="match status" value="1"/>
</dbReference>
<dbReference type="AlphaFoldDB" id="A0A941EKY8"/>
<dbReference type="RefSeq" id="WP_212527315.1">
    <property type="nucleotide sequence ID" value="NZ_JAGSOG010000016.1"/>
</dbReference>
<sequence>MKPVIKRGLALTAIAGASCATGLLAPASAAAGDPPRYILESVARPGNVLTALPYGPISLAPRDETPGQVWELAPSERGVNLVNRDSRECLTVQAPAPGIPLIGARCGARPGQDWFQVDDGSGSVRFDSFDGCLKSDYGRLITTGYCGDETSQWRLVPAP</sequence>
<proteinExistence type="predicted"/>
<dbReference type="PROSITE" id="PS51257">
    <property type="entry name" value="PROKAR_LIPOPROTEIN"/>
    <property type="match status" value="1"/>
</dbReference>
<evidence type="ECO:0000313" key="3">
    <source>
        <dbReference type="Proteomes" id="UP000675781"/>
    </source>
</evidence>
<dbReference type="Gene3D" id="2.80.10.50">
    <property type="match status" value="1"/>
</dbReference>
<keyword evidence="3" id="KW-1185">Reference proteome</keyword>
<evidence type="ECO:0000256" key="1">
    <source>
        <dbReference type="SAM" id="SignalP"/>
    </source>
</evidence>
<name>A0A941EKY8_9ACTN</name>
<feature type="chain" id="PRO_5038338827" description="Ricin B lectin domain-containing protein" evidence="1">
    <location>
        <begin position="32"/>
        <end position="159"/>
    </location>
</feature>
<dbReference type="SUPFAM" id="SSF50370">
    <property type="entry name" value="Ricin B-like lectins"/>
    <property type="match status" value="1"/>
</dbReference>
<dbReference type="InterPro" id="IPR035992">
    <property type="entry name" value="Ricin_B-like_lectins"/>
</dbReference>
<dbReference type="Proteomes" id="UP000675781">
    <property type="component" value="Unassembled WGS sequence"/>
</dbReference>
<reference evidence="2" key="1">
    <citation type="submission" date="2021-04" db="EMBL/GenBank/DDBJ databases">
        <title>Genome based classification of Actinospica acidithermotolerans sp. nov., an actinobacterium isolated from an Indonesian hot spring.</title>
        <authorList>
            <person name="Kusuma A.B."/>
            <person name="Putra K.E."/>
            <person name="Nafisah S."/>
            <person name="Loh J."/>
            <person name="Nouioui I."/>
            <person name="Goodfellow M."/>
        </authorList>
    </citation>
    <scope>NUCLEOTIDE SEQUENCE</scope>
    <source>
        <strain evidence="2">CSCA 57</strain>
    </source>
</reference>
<dbReference type="EMBL" id="JAGSOG010000016">
    <property type="protein sequence ID" value="MBR7832795.1"/>
    <property type="molecule type" value="Genomic_DNA"/>
</dbReference>
<evidence type="ECO:0008006" key="4">
    <source>
        <dbReference type="Google" id="ProtNLM"/>
    </source>
</evidence>
<evidence type="ECO:0000313" key="2">
    <source>
        <dbReference type="EMBL" id="MBR7832795.1"/>
    </source>
</evidence>
<keyword evidence="1" id="KW-0732">Signal</keyword>
<accession>A0A941EKY8</accession>
<gene>
    <name evidence="2" type="ORF">KDL01_05955</name>
</gene>
<feature type="signal peptide" evidence="1">
    <location>
        <begin position="1"/>
        <end position="31"/>
    </location>
</feature>
<organism evidence="2 3">
    <name type="scientific">Actinospica durhamensis</name>
    <dbReference type="NCBI Taxonomy" id="1508375"/>
    <lineage>
        <taxon>Bacteria</taxon>
        <taxon>Bacillati</taxon>
        <taxon>Actinomycetota</taxon>
        <taxon>Actinomycetes</taxon>
        <taxon>Catenulisporales</taxon>
        <taxon>Actinospicaceae</taxon>
        <taxon>Actinospica</taxon>
    </lineage>
</organism>